<proteinExistence type="predicted"/>
<gene>
    <name evidence="3" type="ORF">WJX73_003219</name>
</gene>
<name>A0AAW1PET0_9CHLO</name>
<reference evidence="3 4" key="1">
    <citation type="journal article" date="2024" name="Nat. Commun.">
        <title>Phylogenomics reveals the evolutionary origins of lichenization in chlorophyte algae.</title>
        <authorList>
            <person name="Puginier C."/>
            <person name="Libourel C."/>
            <person name="Otte J."/>
            <person name="Skaloud P."/>
            <person name="Haon M."/>
            <person name="Grisel S."/>
            <person name="Petersen M."/>
            <person name="Berrin J.G."/>
            <person name="Delaux P.M."/>
            <person name="Dal Grande F."/>
            <person name="Keller J."/>
        </authorList>
    </citation>
    <scope>NUCLEOTIDE SEQUENCE [LARGE SCALE GENOMIC DNA]</scope>
    <source>
        <strain evidence="3 4">SAG 2036</strain>
    </source>
</reference>
<sequence length="234" mass="26164">MVAFPSCQTALNIFEARYRVLFNTLLAGEDGLDEELIQREAKHVGSKQFGMCYHNDSGMASIGTILRIDTHVHLPDGRLFVVNQGMERFRVLKVLQQKPVLMCLVEILDEEEDGPAEFESAKELRQLFKELLILNAKIKQRDPTKAPEQLDAWQPREVSYYIASLIAESPTHQQIMLEEDSTSKRMQLQRDLLAGSVSYLRARVALEGAFSAPEAVKDAGEAASPASAVQMDEG</sequence>
<dbReference type="SMART" id="SM00464">
    <property type="entry name" value="LON"/>
    <property type="match status" value="1"/>
</dbReference>
<dbReference type="EMBL" id="JALJOQ010000010">
    <property type="protein sequence ID" value="KAK9811961.1"/>
    <property type="molecule type" value="Genomic_DNA"/>
</dbReference>
<dbReference type="PROSITE" id="PS51787">
    <property type="entry name" value="LON_N"/>
    <property type="match status" value="1"/>
</dbReference>
<feature type="domain" description="Lon N-terminal" evidence="2">
    <location>
        <begin position="1"/>
        <end position="197"/>
    </location>
</feature>
<dbReference type="InterPro" id="IPR003111">
    <property type="entry name" value="Lon_prtase_N"/>
</dbReference>
<feature type="region of interest" description="Disordered" evidence="1">
    <location>
        <begin position="214"/>
        <end position="234"/>
    </location>
</feature>
<evidence type="ECO:0000259" key="2">
    <source>
        <dbReference type="PROSITE" id="PS51787"/>
    </source>
</evidence>
<dbReference type="SUPFAM" id="SSF88697">
    <property type="entry name" value="PUA domain-like"/>
    <property type="match status" value="1"/>
</dbReference>
<accession>A0AAW1PET0</accession>
<dbReference type="AlphaFoldDB" id="A0AAW1PET0"/>
<keyword evidence="4" id="KW-1185">Reference proteome</keyword>
<protein>
    <recommendedName>
        <fullName evidence="2">Lon N-terminal domain-containing protein</fullName>
    </recommendedName>
</protein>
<evidence type="ECO:0000313" key="4">
    <source>
        <dbReference type="Proteomes" id="UP001465755"/>
    </source>
</evidence>
<comment type="caution">
    <text evidence="3">The sequence shown here is derived from an EMBL/GenBank/DDBJ whole genome shotgun (WGS) entry which is preliminary data.</text>
</comment>
<evidence type="ECO:0000313" key="3">
    <source>
        <dbReference type="EMBL" id="KAK9811961.1"/>
    </source>
</evidence>
<dbReference type="InterPro" id="IPR015947">
    <property type="entry name" value="PUA-like_sf"/>
</dbReference>
<dbReference type="InterPro" id="IPR046336">
    <property type="entry name" value="Lon_prtase_N_sf"/>
</dbReference>
<dbReference type="Gene3D" id="2.30.130.40">
    <property type="entry name" value="LON domain-like"/>
    <property type="match status" value="1"/>
</dbReference>
<dbReference type="Proteomes" id="UP001465755">
    <property type="component" value="Unassembled WGS sequence"/>
</dbReference>
<dbReference type="PANTHER" id="PTHR46732">
    <property type="entry name" value="ATP-DEPENDENT PROTEASE LA (LON) DOMAIN PROTEIN"/>
    <property type="match status" value="1"/>
</dbReference>
<dbReference type="Pfam" id="PF02190">
    <property type="entry name" value="LON_substr_bdg"/>
    <property type="match status" value="1"/>
</dbReference>
<organism evidence="3 4">
    <name type="scientific">Symbiochloris irregularis</name>
    <dbReference type="NCBI Taxonomy" id="706552"/>
    <lineage>
        <taxon>Eukaryota</taxon>
        <taxon>Viridiplantae</taxon>
        <taxon>Chlorophyta</taxon>
        <taxon>core chlorophytes</taxon>
        <taxon>Trebouxiophyceae</taxon>
        <taxon>Trebouxiales</taxon>
        <taxon>Trebouxiaceae</taxon>
        <taxon>Symbiochloris</taxon>
    </lineage>
</organism>
<dbReference type="PANTHER" id="PTHR46732:SF8">
    <property type="entry name" value="ATP-DEPENDENT PROTEASE LA (LON) DOMAIN PROTEIN"/>
    <property type="match status" value="1"/>
</dbReference>
<evidence type="ECO:0000256" key="1">
    <source>
        <dbReference type="SAM" id="MobiDB-lite"/>
    </source>
</evidence>